<keyword evidence="2" id="KW-0732">Signal</keyword>
<proteinExistence type="predicted"/>
<dbReference type="Pfam" id="PF00379">
    <property type="entry name" value="Chitin_bind_4"/>
    <property type="match status" value="1"/>
</dbReference>
<evidence type="ECO:0000256" key="4">
    <source>
        <dbReference type="SAM" id="MobiDB-lite"/>
    </source>
</evidence>
<evidence type="ECO:0000313" key="6">
    <source>
        <dbReference type="EMBL" id="CAK1604634.1"/>
    </source>
</evidence>
<evidence type="ECO:0000256" key="3">
    <source>
        <dbReference type="PROSITE-ProRule" id="PRU00497"/>
    </source>
</evidence>
<dbReference type="EMBL" id="CAVLGL010000159">
    <property type="protein sequence ID" value="CAK1604634.1"/>
    <property type="molecule type" value="Genomic_DNA"/>
</dbReference>
<feature type="domain" description="Reverse transcriptase" evidence="5">
    <location>
        <begin position="5"/>
        <end position="82"/>
    </location>
</feature>
<dbReference type="GO" id="GO:0042302">
    <property type="term" value="F:structural constituent of cuticle"/>
    <property type="evidence" value="ECO:0007669"/>
    <property type="project" value="UniProtKB-UniRule"/>
</dbReference>
<evidence type="ECO:0000259" key="5">
    <source>
        <dbReference type="Pfam" id="PF00078"/>
    </source>
</evidence>
<dbReference type="PROSITE" id="PS51155">
    <property type="entry name" value="CHIT_BIND_RR_2"/>
    <property type="match status" value="1"/>
</dbReference>
<dbReference type="InterPro" id="IPR043502">
    <property type="entry name" value="DNA/RNA_pol_sf"/>
</dbReference>
<dbReference type="AlphaFoldDB" id="A0AAV1MBN2"/>
<dbReference type="PANTHER" id="PTHR47027">
    <property type="entry name" value="REVERSE TRANSCRIPTASE DOMAIN-CONTAINING PROTEIN"/>
    <property type="match status" value="1"/>
</dbReference>
<evidence type="ECO:0000256" key="1">
    <source>
        <dbReference type="ARBA" id="ARBA00022460"/>
    </source>
</evidence>
<evidence type="ECO:0000256" key="2">
    <source>
        <dbReference type="ARBA" id="ARBA00022729"/>
    </source>
</evidence>
<dbReference type="InterPro" id="IPR000618">
    <property type="entry name" value="Insect_cuticle"/>
</dbReference>
<name>A0AAV1MBN2_9NEOP</name>
<keyword evidence="7" id="KW-1185">Reference proteome</keyword>
<dbReference type="PROSITE" id="PS00233">
    <property type="entry name" value="CHIT_BIND_RR_1"/>
    <property type="match status" value="1"/>
</dbReference>
<accession>A0AAV1MBN2</accession>
<protein>
    <recommendedName>
        <fullName evidence="5">Reverse transcriptase domain-containing protein</fullName>
    </recommendedName>
</protein>
<organism evidence="6 7">
    <name type="scientific">Parnassius mnemosyne</name>
    <name type="common">clouded apollo</name>
    <dbReference type="NCBI Taxonomy" id="213953"/>
    <lineage>
        <taxon>Eukaryota</taxon>
        <taxon>Metazoa</taxon>
        <taxon>Ecdysozoa</taxon>
        <taxon>Arthropoda</taxon>
        <taxon>Hexapoda</taxon>
        <taxon>Insecta</taxon>
        <taxon>Pterygota</taxon>
        <taxon>Neoptera</taxon>
        <taxon>Endopterygota</taxon>
        <taxon>Lepidoptera</taxon>
        <taxon>Glossata</taxon>
        <taxon>Ditrysia</taxon>
        <taxon>Papilionoidea</taxon>
        <taxon>Papilionidae</taxon>
        <taxon>Parnassiinae</taxon>
        <taxon>Parnassini</taxon>
        <taxon>Parnassius</taxon>
        <taxon>Driopa</taxon>
    </lineage>
</organism>
<dbReference type="PRINTS" id="PR00947">
    <property type="entry name" value="CUTICLE"/>
</dbReference>
<dbReference type="PANTHER" id="PTHR47027:SF20">
    <property type="entry name" value="REVERSE TRANSCRIPTASE-LIKE PROTEIN WITH RNA-DIRECTED DNA POLYMERASE DOMAIN"/>
    <property type="match status" value="1"/>
</dbReference>
<feature type="region of interest" description="Disordered" evidence="4">
    <location>
        <begin position="246"/>
        <end position="266"/>
    </location>
</feature>
<reference evidence="6 7" key="1">
    <citation type="submission" date="2023-11" db="EMBL/GenBank/DDBJ databases">
        <authorList>
            <person name="Hedman E."/>
            <person name="Englund M."/>
            <person name="Stromberg M."/>
            <person name="Nyberg Akerstrom W."/>
            <person name="Nylinder S."/>
            <person name="Jareborg N."/>
            <person name="Kallberg Y."/>
            <person name="Kronander E."/>
        </authorList>
    </citation>
    <scope>NUCLEOTIDE SEQUENCE [LARGE SCALE GENOMIC DNA]</scope>
</reference>
<evidence type="ECO:0000313" key="7">
    <source>
        <dbReference type="Proteomes" id="UP001314205"/>
    </source>
</evidence>
<keyword evidence="1 3" id="KW-0193">Cuticle</keyword>
<dbReference type="SUPFAM" id="SSF56672">
    <property type="entry name" value="DNA/RNA polymerases"/>
    <property type="match status" value="1"/>
</dbReference>
<dbReference type="Proteomes" id="UP001314205">
    <property type="component" value="Unassembled WGS sequence"/>
</dbReference>
<dbReference type="InterPro" id="IPR000477">
    <property type="entry name" value="RT_dom"/>
</dbReference>
<feature type="compositionally biased region" description="Basic and acidic residues" evidence="4">
    <location>
        <begin position="246"/>
        <end position="255"/>
    </location>
</feature>
<comment type="caution">
    <text evidence="6">The sequence shown here is derived from an EMBL/GenBank/DDBJ whole genome shotgun (WGS) entry which is preliminary data.</text>
</comment>
<dbReference type="GO" id="GO:0071897">
    <property type="term" value="P:DNA biosynthetic process"/>
    <property type="evidence" value="ECO:0007669"/>
    <property type="project" value="UniProtKB-ARBA"/>
</dbReference>
<sequence length="266" mass="29634">MGDIKVNCLLYADDAVLIAPSEAELQALVTCMKEECEIKGLRLNANKTKVLVFERDEERTKCEIWVNQECLEQVNEIVYLGSAFSRDGRCDLDLDRRVAAGNKVNGALTALFKRQGIVKSARLAIDNAVLVQTLLYGSETWMIVVVFALVAVACAVPVEDINKVEPEARVLLVKEPEKIIRSEFNHDSEGGYNFSFETEKGINRNENGEVKEVLDEDQKPHMVVVVRGSYSYTDDDGKVETINYSADEKGFHADGDSIPTNAPSRR</sequence>
<dbReference type="InterPro" id="IPR031311">
    <property type="entry name" value="CHIT_BIND_RR_consensus"/>
</dbReference>
<dbReference type="Pfam" id="PF00078">
    <property type="entry name" value="RVT_1"/>
    <property type="match status" value="1"/>
</dbReference>
<gene>
    <name evidence="6" type="ORF">PARMNEM_LOCUS22825</name>
</gene>